<reference evidence="1" key="2">
    <citation type="journal article" date="2014" name="ISME J.">
        <title>Microbial stratification in low pH oxic and suboxic macroscopic growths along an acid mine drainage.</title>
        <authorList>
            <person name="Mendez-Garcia C."/>
            <person name="Mesa V."/>
            <person name="Sprenger R.R."/>
            <person name="Richter M."/>
            <person name="Diez M.S."/>
            <person name="Solano J."/>
            <person name="Bargiela R."/>
            <person name="Golyshina O.V."/>
            <person name="Manteca A."/>
            <person name="Ramos J.L."/>
            <person name="Gallego J.R."/>
            <person name="Llorente I."/>
            <person name="Martins Dos Santos V.A."/>
            <person name="Jensen O.N."/>
            <person name="Pelaez A.I."/>
            <person name="Sanchez J."/>
            <person name="Ferrer M."/>
        </authorList>
    </citation>
    <scope>NUCLEOTIDE SEQUENCE</scope>
</reference>
<name>T1AZY9_9ZZZZ</name>
<dbReference type="AlphaFoldDB" id="T1AZY9"/>
<sequence length="72" mass="8432">MLDRMQLQNHRITQQVREGELNHAQAHALRRNDARIAGREQALARRNGGYITKKQQAHLNRRLNDNSKRIGH</sequence>
<reference evidence="1" key="1">
    <citation type="submission" date="2013-08" db="EMBL/GenBank/DDBJ databases">
        <authorList>
            <person name="Mendez C."/>
            <person name="Richter M."/>
            <person name="Ferrer M."/>
            <person name="Sanchez J."/>
        </authorList>
    </citation>
    <scope>NUCLEOTIDE SEQUENCE</scope>
</reference>
<dbReference type="EMBL" id="AUZX01006620">
    <property type="protein sequence ID" value="EQD63092.1"/>
    <property type="molecule type" value="Genomic_DNA"/>
</dbReference>
<accession>T1AZY9</accession>
<evidence type="ECO:0000313" key="1">
    <source>
        <dbReference type="EMBL" id="EQD63092.1"/>
    </source>
</evidence>
<protein>
    <submittedName>
        <fullName evidence="1">Exported protein</fullName>
    </submittedName>
</protein>
<gene>
    <name evidence="1" type="ORF">B1A_09302</name>
</gene>
<comment type="caution">
    <text evidence="1">The sequence shown here is derived from an EMBL/GenBank/DDBJ whole genome shotgun (WGS) entry which is preliminary data.</text>
</comment>
<organism evidence="1">
    <name type="scientific">mine drainage metagenome</name>
    <dbReference type="NCBI Taxonomy" id="410659"/>
    <lineage>
        <taxon>unclassified sequences</taxon>
        <taxon>metagenomes</taxon>
        <taxon>ecological metagenomes</taxon>
    </lineage>
</organism>
<proteinExistence type="predicted"/>